<dbReference type="GO" id="GO:0052621">
    <property type="term" value="F:diguanylate cyclase activity"/>
    <property type="evidence" value="ECO:0007669"/>
    <property type="project" value="UniProtKB-EC"/>
</dbReference>
<evidence type="ECO:0000256" key="2">
    <source>
        <dbReference type="ARBA" id="ARBA00034247"/>
    </source>
</evidence>
<evidence type="ECO:0000256" key="1">
    <source>
        <dbReference type="ARBA" id="ARBA00012528"/>
    </source>
</evidence>
<dbReference type="Proteomes" id="UP000045978">
    <property type="component" value="Unassembled WGS sequence"/>
</dbReference>
<dbReference type="PANTHER" id="PTHR45138:SF9">
    <property type="entry name" value="DIGUANYLATE CYCLASE DGCM-RELATED"/>
    <property type="match status" value="1"/>
</dbReference>
<proteinExistence type="predicted"/>
<dbReference type="EC" id="2.7.7.65" evidence="1"/>
<keyword evidence="3" id="KW-0812">Transmembrane</keyword>
<dbReference type="CDD" id="cd01949">
    <property type="entry name" value="GGDEF"/>
    <property type="match status" value="1"/>
</dbReference>
<dbReference type="InterPro" id="IPR050469">
    <property type="entry name" value="Diguanylate_Cyclase"/>
</dbReference>
<dbReference type="SUPFAM" id="SSF55073">
    <property type="entry name" value="Nucleotide cyclase"/>
    <property type="match status" value="1"/>
</dbReference>
<protein>
    <recommendedName>
        <fullName evidence="1">diguanylate cyclase</fullName>
        <ecNumber evidence="1">2.7.7.65</ecNumber>
    </recommendedName>
</protein>
<evidence type="ECO:0000313" key="5">
    <source>
        <dbReference type="EMBL" id="CTP88644.1"/>
    </source>
</evidence>
<dbReference type="GO" id="GO:0005886">
    <property type="term" value="C:plasma membrane"/>
    <property type="evidence" value="ECO:0007669"/>
    <property type="project" value="TreeGrafter"/>
</dbReference>
<dbReference type="AlphaFoldDB" id="A0A0K2ZWU0"/>
<organism evidence="5 6">
    <name type="scientific">Xanthomonas graminis pv. phlei</name>
    <dbReference type="NCBI Taxonomy" id="487906"/>
    <lineage>
        <taxon>Bacteria</taxon>
        <taxon>Pseudomonadati</taxon>
        <taxon>Pseudomonadota</taxon>
        <taxon>Gammaproteobacteria</taxon>
        <taxon>Lysobacterales</taxon>
        <taxon>Lysobacteraceae</taxon>
        <taxon>Xanthomonas</taxon>
        <taxon>Xanthomonas translucens group</taxon>
        <taxon>Xanthomonas graminis</taxon>
    </lineage>
</organism>
<sequence>MGFTAINLSAPEKTRVRYRLPRPGQNQAWTDIGAQRSLHFPLLPWNASALEIIARSDTGHWSRTPTRLRFRQPSPWYLSPLNWGASAVLLIAALLPCWRVHGYRLRRQRDLMAQLVRTRTQELEQANRRLADQAQRDPVTGIANHRHFVESQQRLWEQLQAQQRPLTLPMIDIDDFKRFNDHYGHLAGDDCLRVVALAMAAQLREDGVLAR</sequence>
<feature type="domain" description="GGDEF" evidence="4">
    <location>
        <begin position="164"/>
        <end position="211"/>
    </location>
</feature>
<keyword evidence="3" id="KW-1133">Transmembrane helix</keyword>
<dbReference type="EMBL" id="CXOJ01000048">
    <property type="protein sequence ID" value="CTP88644.1"/>
    <property type="molecule type" value="Genomic_DNA"/>
</dbReference>
<dbReference type="SMART" id="SM00267">
    <property type="entry name" value="GGDEF"/>
    <property type="match status" value="1"/>
</dbReference>
<feature type="transmembrane region" description="Helical" evidence="3">
    <location>
        <begin position="81"/>
        <end position="100"/>
    </location>
</feature>
<dbReference type="PROSITE" id="PS50887">
    <property type="entry name" value="GGDEF"/>
    <property type="match status" value="1"/>
</dbReference>
<dbReference type="NCBIfam" id="TIGR00254">
    <property type="entry name" value="GGDEF"/>
    <property type="match status" value="1"/>
</dbReference>
<dbReference type="InterPro" id="IPR043128">
    <property type="entry name" value="Rev_trsase/Diguanyl_cyclase"/>
</dbReference>
<dbReference type="Gene3D" id="2.60.40.10">
    <property type="entry name" value="Immunoglobulins"/>
    <property type="match status" value="1"/>
</dbReference>
<dbReference type="Gene3D" id="3.30.70.270">
    <property type="match status" value="1"/>
</dbReference>
<comment type="catalytic activity">
    <reaction evidence="2">
        <text>2 GTP = 3',3'-c-di-GMP + 2 diphosphate</text>
        <dbReference type="Rhea" id="RHEA:24898"/>
        <dbReference type="ChEBI" id="CHEBI:33019"/>
        <dbReference type="ChEBI" id="CHEBI:37565"/>
        <dbReference type="ChEBI" id="CHEBI:58805"/>
        <dbReference type="EC" id="2.7.7.65"/>
    </reaction>
</comment>
<accession>A0A0K2ZWU0</accession>
<reference evidence="5 6" key="1">
    <citation type="submission" date="2015-07" db="EMBL/GenBank/DDBJ databases">
        <authorList>
            <person name="Noorani M."/>
        </authorList>
    </citation>
    <scope>NUCLEOTIDE SEQUENCE [LARGE SCALE GENOMIC DNA]</scope>
    <source>
        <strain evidence="5">LMG730</strain>
    </source>
</reference>
<dbReference type="InterPro" id="IPR029787">
    <property type="entry name" value="Nucleotide_cyclase"/>
</dbReference>
<dbReference type="GO" id="GO:0043709">
    <property type="term" value="P:cell adhesion involved in single-species biofilm formation"/>
    <property type="evidence" value="ECO:0007669"/>
    <property type="project" value="TreeGrafter"/>
</dbReference>
<dbReference type="PANTHER" id="PTHR45138">
    <property type="entry name" value="REGULATORY COMPONENTS OF SENSORY TRANSDUCTION SYSTEM"/>
    <property type="match status" value="1"/>
</dbReference>
<name>A0A0K2ZWU0_9XANT</name>
<dbReference type="InterPro" id="IPR000160">
    <property type="entry name" value="GGDEF_dom"/>
</dbReference>
<evidence type="ECO:0000313" key="6">
    <source>
        <dbReference type="Proteomes" id="UP000045978"/>
    </source>
</evidence>
<dbReference type="GO" id="GO:1902201">
    <property type="term" value="P:negative regulation of bacterial-type flagellum-dependent cell motility"/>
    <property type="evidence" value="ECO:0007669"/>
    <property type="project" value="TreeGrafter"/>
</dbReference>
<evidence type="ECO:0000256" key="3">
    <source>
        <dbReference type="SAM" id="Phobius"/>
    </source>
</evidence>
<dbReference type="Pfam" id="PF00990">
    <property type="entry name" value="GGDEF"/>
    <property type="match status" value="1"/>
</dbReference>
<evidence type="ECO:0000259" key="4">
    <source>
        <dbReference type="PROSITE" id="PS50887"/>
    </source>
</evidence>
<keyword evidence="3" id="KW-0472">Membrane</keyword>
<dbReference type="InterPro" id="IPR013783">
    <property type="entry name" value="Ig-like_fold"/>
</dbReference>
<gene>
    <name evidence="5" type="ORF">XTPLMG730_2210</name>
</gene>